<evidence type="ECO:0000256" key="3">
    <source>
        <dbReference type="ARBA" id="ARBA00023136"/>
    </source>
</evidence>
<reference evidence="12" key="1">
    <citation type="submission" date="2016-04" db="UniProtKB">
        <authorList>
            <consortium name="WormBaseParasite"/>
        </authorList>
    </citation>
    <scope>IDENTIFICATION</scope>
</reference>
<dbReference type="Gene3D" id="2.60.40.420">
    <property type="entry name" value="Cupredoxins - blue copper proteins"/>
    <property type="match status" value="1"/>
</dbReference>
<dbReference type="EMBL" id="UYSL01020320">
    <property type="protein sequence ID" value="VDL74041.1"/>
    <property type="molecule type" value="Genomic_DNA"/>
</dbReference>
<dbReference type="GO" id="GO:0007411">
    <property type="term" value="P:axon guidance"/>
    <property type="evidence" value="ECO:0007669"/>
    <property type="project" value="TreeGrafter"/>
</dbReference>
<evidence type="ECO:0000256" key="7">
    <source>
        <dbReference type="RuleBase" id="RU004375"/>
    </source>
</evidence>
<keyword evidence="11" id="KW-1185">Reference proteome</keyword>
<reference evidence="10 11" key="2">
    <citation type="submission" date="2018-11" db="EMBL/GenBank/DDBJ databases">
        <authorList>
            <consortium name="Pathogen Informatics"/>
        </authorList>
    </citation>
    <scope>NUCLEOTIDE SEQUENCE [LARGE SCALE GENOMIC DNA]</scope>
</reference>
<dbReference type="InterPro" id="IPR001799">
    <property type="entry name" value="Ephrin_RBD"/>
</dbReference>
<dbReference type="SUPFAM" id="SSF49503">
    <property type="entry name" value="Cupredoxins"/>
    <property type="match status" value="1"/>
</dbReference>
<evidence type="ECO:0000256" key="6">
    <source>
        <dbReference type="PROSITE-ProRule" id="PRU00884"/>
    </source>
</evidence>
<gene>
    <name evidence="10" type="ORF">NBR_LOCUS10452</name>
</gene>
<evidence type="ECO:0000313" key="12">
    <source>
        <dbReference type="WBParaSite" id="NBR_0001045101-mRNA-1"/>
    </source>
</evidence>
<feature type="domain" description="Ephrin RBD" evidence="9">
    <location>
        <begin position="1"/>
        <end position="118"/>
    </location>
</feature>
<dbReference type="Pfam" id="PF00812">
    <property type="entry name" value="Ephrin"/>
    <property type="match status" value="1"/>
</dbReference>
<evidence type="ECO:0000313" key="11">
    <source>
        <dbReference type="Proteomes" id="UP000271162"/>
    </source>
</evidence>
<keyword evidence="2" id="KW-0732">Signal</keyword>
<dbReference type="Proteomes" id="UP000271162">
    <property type="component" value="Unassembled WGS sequence"/>
</dbReference>
<evidence type="ECO:0000256" key="8">
    <source>
        <dbReference type="SAM" id="MobiDB-lite"/>
    </source>
</evidence>
<organism evidence="12">
    <name type="scientific">Nippostrongylus brasiliensis</name>
    <name type="common">Rat hookworm</name>
    <dbReference type="NCBI Taxonomy" id="27835"/>
    <lineage>
        <taxon>Eukaryota</taxon>
        <taxon>Metazoa</taxon>
        <taxon>Ecdysozoa</taxon>
        <taxon>Nematoda</taxon>
        <taxon>Chromadorea</taxon>
        <taxon>Rhabditida</taxon>
        <taxon>Rhabditina</taxon>
        <taxon>Rhabditomorpha</taxon>
        <taxon>Strongyloidea</taxon>
        <taxon>Heligmosomidae</taxon>
        <taxon>Nippostrongylus</taxon>
    </lineage>
</organism>
<dbReference type="WBParaSite" id="NBR_0001045101-mRNA-1">
    <property type="protein sequence ID" value="NBR_0001045101-mRNA-1"/>
    <property type="gene ID" value="NBR_0001045101"/>
</dbReference>
<proteinExistence type="inferred from homology"/>
<keyword evidence="3 7" id="KW-0472">Membrane</keyword>
<dbReference type="InterPro" id="IPR031328">
    <property type="entry name" value="Ephrin"/>
</dbReference>
<dbReference type="PROSITE" id="PS51551">
    <property type="entry name" value="EPHRIN_RBD_2"/>
    <property type="match status" value="1"/>
</dbReference>
<dbReference type="PANTHER" id="PTHR11304:SF43">
    <property type="entry name" value="EPHRIN RBD DOMAIN-CONTAINING PROTEIN"/>
    <property type="match status" value="1"/>
</dbReference>
<dbReference type="InterPro" id="IPR008972">
    <property type="entry name" value="Cupredoxin"/>
</dbReference>
<keyword evidence="4 6" id="KW-1015">Disulfide bond</keyword>
<evidence type="ECO:0000259" key="9">
    <source>
        <dbReference type="PROSITE" id="PS51551"/>
    </source>
</evidence>
<feature type="disulfide bond" evidence="6">
    <location>
        <begin position="43"/>
        <end position="107"/>
    </location>
</feature>
<dbReference type="CDD" id="cd02675">
    <property type="entry name" value="Ephrin_ectodomain"/>
    <property type="match status" value="1"/>
</dbReference>
<dbReference type="STRING" id="27835.A0A0N4Y3P7"/>
<dbReference type="PRINTS" id="PR01347">
    <property type="entry name" value="EPHRIN"/>
</dbReference>
<dbReference type="PANTHER" id="PTHR11304">
    <property type="entry name" value="EPHRIN"/>
    <property type="match status" value="1"/>
</dbReference>
<evidence type="ECO:0000313" key="10">
    <source>
        <dbReference type="EMBL" id="VDL74041.1"/>
    </source>
</evidence>
<dbReference type="GO" id="GO:0048013">
    <property type="term" value="P:ephrin receptor signaling pathway"/>
    <property type="evidence" value="ECO:0007669"/>
    <property type="project" value="TreeGrafter"/>
</dbReference>
<evidence type="ECO:0000256" key="5">
    <source>
        <dbReference type="ARBA" id="ARBA00023180"/>
    </source>
</evidence>
<accession>A0A0N4Y3P7</accession>
<evidence type="ECO:0000256" key="1">
    <source>
        <dbReference type="ARBA" id="ARBA00004370"/>
    </source>
</evidence>
<keyword evidence="5" id="KW-0325">Glycoprotein</keyword>
<name>A0A0N4Y3P7_NIPBR</name>
<evidence type="ECO:0000256" key="4">
    <source>
        <dbReference type="ARBA" id="ARBA00023157"/>
    </source>
</evidence>
<sequence length="383" mass="43719">MERYVSIGDAVDIICPYYDSDVDFSDTEQSIIYRVPESDYETCTLSLAARELGRCISPMRRDKVKVSFRLLSPNPSALDYLPGQSYYFISTSTGSPWGLDNTRGGLCSTNQLKMIIHVGAIGHHHRHHRKPVTTTPVVPTRPPAAMEESDWPADPLWSQFFDKVESVGNSVWSTVTRGERLSLDGGSRRHEYESVPFHDEMDFQIHEIGEVESLFSSATTTMPISFFFLTIFLLQRVDDFIYEARAVKARPPPHQPFATRLKRDMTMDRYLAHRISREAPVSDDPTELYPRVEFSLNKKKRWEQVRALQESISKDNTGSKALVTFCTPYRGSLWWYRTLGVVNLNKMNDRLLSDAAVKGKAKNIQSVVFGFCTQAKITLRKML</sequence>
<protein>
    <submittedName>
        <fullName evidence="12">Ephrin RBD domain-containing protein</fullName>
    </submittedName>
</protein>
<dbReference type="AlphaFoldDB" id="A0A0N4Y3P7"/>
<evidence type="ECO:0000256" key="2">
    <source>
        <dbReference type="ARBA" id="ARBA00022729"/>
    </source>
</evidence>
<dbReference type="GO" id="GO:0005886">
    <property type="term" value="C:plasma membrane"/>
    <property type="evidence" value="ECO:0007669"/>
    <property type="project" value="TreeGrafter"/>
</dbReference>
<comment type="subcellular location">
    <subcellularLocation>
        <location evidence="1">Membrane</location>
    </subcellularLocation>
</comment>
<comment type="similarity">
    <text evidence="6 7">Belongs to the ephrin family.</text>
</comment>
<feature type="disulfide bond" evidence="6">
    <location>
        <begin position="15"/>
        <end position="55"/>
    </location>
</feature>
<dbReference type="GO" id="GO:0046875">
    <property type="term" value="F:ephrin receptor binding"/>
    <property type="evidence" value="ECO:0007669"/>
    <property type="project" value="TreeGrafter"/>
</dbReference>
<feature type="region of interest" description="Disordered" evidence="8">
    <location>
        <begin position="126"/>
        <end position="149"/>
    </location>
</feature>